<dbReference type="AlphaFoldDB" id="M1PIY1"/>
<accession>M1PIY1</accession>
<dbReference type="RefSeq" id="WP_015405209.1">
    <property type="nucleotide sequence ID" value="NC_020304.1"/>
</dbReference>
<evidence type="ECO:0000313" key="3">
    <source>
        <dbReference type="Proteomes" id="UP000011721"/>
    </source>
</evidence>
<protein>
    <submittedName>
        <fullName evidence="2">Putative hydrolase or acyltransferase of alpha/beta superfamily</fullName>
    </submittedName>
</protein>
<dbReference type="PANTHER" id="PTHR43194:SF2">
    <property type="entry name" value="PEROXISOMAL MEMBRANE PROTEIN LPX1"/>
    <property type="match status" value="1"/>
</dbReference>
<dbReference type="InterPro" id="IPR050228">
    <property type="entry name" value="Carboxylesterase_BioH"/>
</dbReference>
<dbReference type="GO" id="GO:0016746">
    <property type="term" value="F:acyltransferase activity"/>
    <property type="evidence" value="ECO:0007669"/>
    <property type="project" value="UniProtKB-KW"/>
</dbReference>
<organism evidence="2 3">
    <name type="scientific">Desulfocapsa sulfexigens (strain DSM 10523 / SB164P1)</name>
    <dbReference type="NCBI Taxonomy" id="1167006"/>
    <lineage>
        <taxon>Bacteria</taxon>
        <taxon>Pseudomonadati</taxon>
        <taxon>Thermodesulfobacteriota</taxon>
        <taxon>Desulfobulbia</taxon>
        <taxon>Desulfobulbales</taxon>
        <taxon>Desulfocapsaceae</taxon>
        <taxon>Desulfocapsa</taxon>
    </lineage>
</organism>
<dbReference type="EMBL" id="CP003985">
    <property type="protein sequence ID" value="AGF79525.1"/>
    <property type="molecule type" value="Genomic_DNA"/>
</dbReference>
<gene>
    <name evidence="2" type="ordered locus">UWK_02996</name>
</gene>
<dbReference type="InterPro" id="IPR000073">
    <property type="entry name" value="AB_hydrolase_1"/>
</dbReference>
<feature type="domain" description="AB hydrolase-1" evidence="1">
    <location>
        <begin position="32"/>
        <end position="272"/>
    </location>
</feature>
<reference evidence="3" key="1">
    <citation type="journal article" date="2013" name="Stand. Genomic Sci.">
        <title>Complete genome sequence of Desulfocapsa sulfexigens, a marine deltaproteobacterium specialized in disproportionating inorganic sulfur compounds.</title>
        <authorList>
            <person name="Finster K.W."/>
            <person name="Kjeldsen K.U."/>
            <person name="Kube M."/>
            <person name="Reinhardt R."/>
            <person name="Mussmann M."/>
            <person name="Amann R."/>
            <person name="Schreiber L."/>
        </authorList>
    </citation>
    <scope>NUCLEOTIDE SEQUENCE [LARGE SCALE GENOMIC DNA]</scope>
    <source>
        <strain evidence="3">DSM 10523 / SB164P1</strain>
    </source>
</reference>
<keyword evidence="2" id="KW-0378">Hydrolase</keyword>
<dbReference type="PATRIC" id="fig|1167006.5.peg.3236"/>
<proteinExistence type="predicted"/>
<evidence type="ECO:0000259" key="1">
    <source>
        <dbReference type="Pfam" id="PF00561"/>
    </source>
</evidence>
<dbReference type="Pfam" id="PF00561">
    <property type="entry name" value="Abhydrolase_1"/>
    <property type="match status" value="1"/>
</dbReference>
<evidence type="ECO:0000313" key="2">
    <source>
        <dbReference type="EMBL" id="AGF79525.1"/>
    </source>
</evidence>
<dbReference type="InterPro" id="IPR029058">
    <property type="entry name" value="AB_hydrolase_fold"/>
</dbReference>
<keyword evidence="3" id="KW-1185">Reference proteome</keyword>
<dbReference type="eggNOG" id="COG0596">
    <property type="taxonomic scope" value="Bacteria"/>
</dbReference>
<sequence length="289" mass="33181">MNIVYPDYPFQSHFFSRGKYRIHFVDEGHGDVIVMVHGNPTWSFYYRRLITLLAQNHRVIVIDHLGCGLSDKPQDYNYCLQNHINNLDALLTHLDIQLFSLVVHDWGGAIGMGVAAKRTASLQKAMVLNTAAFRSRRIPFRISVCRWPLIGEVLVRAFNGFARPAVWMAVTKKLEKNTASAYLAPYDSWQNRVAVSAFVRDIPLTPHHPSYQTLVDVENGLEKFQKAGLPLLICWGGKDFCFNRHFYDEWCQRFPQAETHYYPEGGHYILEDAFEQIAPLALRFFGSEG</sequence>
<dbReference type="Proteomes" id="UP000011721">
    <property type="component" value="Chromosome"/>
</dbReference>
<keyword evidence="2" id="KW-0808">Transferase</keyword>
<keyword evidence="2" id="KW-0012">Acyltransferase</keyword>
<dbReference type="STRING" id="1167006.UWK_02996"/>
<dbReference type="GO" id="GO:0016787">
    <property type="term" value="F:hydrolase activity"/>
    <property type="evidence" value="ECO:0007669"/>
    <property type="project" value="UniProtKB-KW"/>
</dbReference>
<dbReference type="KEGG" id="dsf:UWK_02996"/>
<dbReference type="SUPFAM" id="SSF53474">
    <property type="entry name" value="alpha/beta-Hydrolases"/>
    <property type="match status" value="1"/>
</dbReference>
<dbReference type="HOGENOM" id="CLU_020336_13_3_7"/>
<dbReference type="Gene3D" id="3.40.50.1820">
    <property type="entry name" value="alpha/beta hydrolase"/>
    <property type="match status" value="1"/>
</dbReference>
<name>M1PIY1_DESSD</name>
<dbReference type="PANTHER" id="PTHR43194">
    <property type="entry name" value="HYDROLASE ALPHA/BETA FOLD FAMILY"/>
    <property type="match status" value="1"/>
</dbReference>